<dbReference type="HAMAP" id="MF_00969">
    <property type="entry name" value="TRCF"/>
    <property type="match status" value="1"/>
</dbReference>
<dbReference type="Pfam" id="PF17757">
    <property type="entry name" value="UvrB_inter"/>
    <property type="match status" value="1"/>
</dbReference>
<evidence type="ECO:0000256" key="9">
    <source>
        <dbReference type="HAMAP-Rule" id="MF_00969"/>
    </source>
</evidence>
<dbReference type="NCBIfam" id="TIGR00580">
    <property type="entry name" value="mfd"/>
    <property type="match status" value="1"/>
</dbReference>
<dbReference type="InterPro" id="IPR003711">
    <property type="entry name" value="CarD-like/TRCF_RID"/>
</dbReference>
<dbReference type="PANTHER" id="PTHR47964">
    <property type="entry name" value="ATP-DEPENDENT DNA HELICASE HOMOLOG RECG, CHLOROPLASTIC"/>
    <property type="match status" value="1"/>
</dbReference>
<accession>A0ABR7TDV0</accession>
<dbReference type="InterPro" id="IPR047112">
    <property type="entry name" value="RecG/Mfd"/>
</dbReference>
<evidence type="ECO:0000313" key="13">
    <source>
        <dbReference type="Proteomes" id="UP000638836"/>
    </source>
</evidence>
<comment type="caution">
    <text evidence="12">The sequence shown here is derived from an EMBL/GenBank/DDBJ whole genome shotgun (WGS) entry which is preliminary data.</text>
</comment>
<dbReference type="PROSITE" id="PS51194">
    <property type="entry name" value="HELICASE_CTER"/>
    <property type="match status" value="1"/>
</dbReference>
<keyword evidence="4 9" id="KW-0378">Hydrolase</keyword>
<dbReference type="InterPro" id="IPR005118">
    <property type="entry name" value="TRCF_C"/>
</dbReference>
<comment type="function">
    <text evidence="9">Couples transcription and DNA repair by recognizing RNA polymerase (RNAP) stalled at DNA lesions. Mediates ATP-dependent release of RNAP and its truncated transcript from the DNA, and recruitment of nucleotide excision repair machinery to the damaged site.</text>
</comment>
<dbReference type="Gene3D" id="3.40.50.300">
    <property type="entry name" value="P-loop containing nucleotide triphosphate hydrolases"/>
    <property type="match status" value="2"/>
</dbReference>
<dbReference type="EMBL" id="WNJQ01000005">
    <property type="protein sequence ID" value="MBC9825653.1"/>
    <property type="molecule type" value="Genomic_DNA"/>
</dbReference>
<keyword evidence="7 9" id="KW-0238">DNA-binding</keyword>
<dbReference type="Pfam" id="PF03461">
    <property type="entry name" value="TRCF"/>
    <property type="match status" value="1"/>
</dbReference>
<dbReference type="Pfam" id="PF00271">
    <property type="entry name" value="Helicase_C"/>
    <property type="match status" value="1"/>
</dbReference>
<dbReference type="Gene3D" id="3.30.2060.10">
    <property type="entry name" value="Penicillin-binding protein 1b domain"/>
    <property type="match status" value="1"/>
</dbReference>
<evidence type="ECO:0000256" key="1">
    <source>
        <dbReference type="ARBA" id="ARBA00022490"/>
    </source>
</evidence>
<dbReference type="PROSITE" id="PS51192">
    <property type="entry name" value="HELICASE_ATP_BIND_1"/>
    <property type="match status" value="1"/>
</dbReference>
<keyword evidence="8 9" id="KW-0234">DNA repair</keyword>
<evidence type="ECO:0000256" key="6">
    <source>
        <dbReference type="ARBA" id="ARBA00022840"/>
    </source>
</evidence>
<keyword evidence="3 9" id="KW-0227">DNA damage</keyword>
<evidence type="ECO:0000256" key="4">
    <source>
        <dbReference type="ARBA" id="ARBA00022801"/>
    </source>
</evidence>
<comment type="subcellular location">
    <subcellularLocation>
        <location evidence="9">Cytoplasm</location>
    </subcellularLocation>
</comment>
<dbReference type="InterPro" id="IPR001650">
    <property type="entry name" value="Helicase_C-like"/>
</dbReference>
<evidence type="ECO:0000256" key="2">
    <source>
        <dbReference type="ARBA" id="ARBA00022741"/>
    </source>
</evidence>
<dbReference type="SMART" id="SM00487">
    <property type="entry name" value="DEXDc"/>
    <property type="match status" value="1"/>
</dbReference>
<proteinExistence type="inferred from homology"/>
<dbReference type="CDD" id="cd17991">
    <property type="entry name" value="DEXHc_TRCF"/>
    <property type="match status" value="1"/>
</dbReference>
<evidence type="ECO:0000256" key="8">
    <source>
        <dbReference type="ARBA" id="ARBA00023204"/>
    </source>
</evidence>
<dbReference type="InterPro" id="IPR036101">
    <property type="entry name" value="CarD-like/TRCF_RID_sf"/>
</dbReference>
<dbReference type="Pfam" id="PF02559">
    <property type="entry name" value="CarD_TRCF_RID"/>
    <property type="match status" value="1"/>
</dbReference>
<dbReference type="Pfam" id="PF00270">
    <property type="entry name" value="DEAD"/>
    <property type="match status" value="1"/>
</dbReference>
<dbReference type="SUPFAM" id="SSF141259">
    <property type="entry name" value="CarD-like"/>
    <property type="match status" value="1"/>
</dbReference>
<dbReference type="PANTHER" id="PTHR47964:SF1">
    <property type="entry name" value="ATP-DEPENDENT DNA HELICASE HOMOLOG RECG, CHLOROPLASTIC"/>
    <property type="match status" value="1"/>
</dbReference>
<dbReference type="EC" id="3.6.4.-" evidence="9"/>
<dbReference type="InterPro" id="IPR027417">
    <property type="entry name" value="P-loop_NTPase"/>
</dbReference>
<comment type="similarity">
    <text evidence="9">In the C-terminal section; belongs to the helicase family. RecG subfamily.</text>
</comment>
<dbReference type="Gene3D" id="2.40.10.170">
    <property type="match status" value="1"/>
</dbReference>
<evidence type="ECO:0000259" key="10">
    <source>
        <dbReference type="PROSITE" id="PS51192"/>
    </source>
</evidence>
<dbReference type="InterPro" id="IPR004576">
    <property type="entry name" value="Mfd"/>
</dbReference>
<organism evidence="12 13">
    <name type="scientific">Carnobacterium inhibens</name>
    <dbReference type="NCBI Taxonomy" id="147709"/>
    <lineage>
        <taxon>Bacteria</taxon>
        <taxon>Bacillati</taxon>
        <taxon>Bacillota</taxon>
        <taxon>Bacilli</taxon>
        <taxon>Lactobacillales</taxon>
        <taxon>Carnobacteriaceae</taxon>
        <taxon>Carnobacterium</taxon>
    </lineage>
</organism>
<dbReference type="Gene3D" id="3.40.50.11180">
    <property type="match status" value="1"/>
</dbReference>
<feature type="domain" description="Helicase ATP-binding" evidence="10">
    <location>
        <begin position="639"/>
        <end position="800"/>
    </location>
</feature>
<dbReference type="SMART" id="SM00490">
    <property type="entry name" value="HELICc"/>
    <property type="match status" value="1"/>
</dbReference>
<dbReference type="InterPro" id="IPR014001">
    <property type="entry name" value="Helicase_ATP-bd"/>
</dbReference>
<protein>
    <recommendedName>
        <fullName evidence="9">Transcription-repair-coupling factor</fullName>
        <shortName evidence="9">TRCF</shortName>
        <ecNumber evidence="9">3.6.4.-</ecNumber>
    </recommendedName>
</protein>
<dbReference type="Gene3D" id="3.90.1150.50">
    <property type="entry name" value="Transcription-repair-coupling factor, D7 domain"/>
    <property type="match status" value="1"/>
</dbReference>
<gene>
    <name evidence="9 12" type="primary">mfd</name>
    <name evidence="12" type="ORF">GLO26_07420</name>
</gene>
<dbReference type="SMART" id="SM00982">
    <property type="entry name" value="TRCF"/>
    <property type="match status" value="1"/>
</dbReference>
<dbReference type="SUPFAM" id="SSF52540">
    <property type="entry name" value="P-loop containing nucleoside triphosphate hydrolases"/>
    <property type="match status" value="4"/>
</dbReference>
<evidence type="ECO:0000259" key="11">
    <source>
        <dbReference type="PROSITE" id="PS51194"/>
    </source>
</evidence>
<dbReference type="InterPro" id="IPR011545">
    <property type="entry name" value="DEAD/DEAH_box_helicase_dom"/>
</dbReference>
<evidence type="ECO:0000256" key="5">
    <source>
        <dbReference type="ARBA" id="ARBA00022806"/>
    </source>
</evidence>
<keyword evidence="5" id="KW-0347">Helicase</keyword>
<dbReference type="RefSeq" id="WP_420867480.1">
    <property type="nucleotide sequence ID" value="NZ_WNJQ01000005.1"/>
</dbReference>
<keyword evidence="2 9" id="KW-0547">Nucleotide-binding</keyword>
<evidence type="ECO:0000256" key="7">
    <source>
        <dbReference type="ARBA" id="ARBA00023125"/>
    </source>
</evidence>
<name>A0ABR7TDV0_9LACT</name>
<feature type="domain" description="Helicase C-terminal" evidence="11">
    <location>
        <begin position="814"/>
        <end position="975"/>
    </location>
</feature>
<evidence type="ECO:0000313" key="12">
    <source>
        <dbReference type="EMBL" id="MBC9825653.1"/>
    </source>
</evidence>
<dbReference type="InterPro" id="IPR037235">
    <property type="entry name" value="TRCF-like_C_D7"/>
</dbReference>
<evidence type="ECO:0000256" key="3">
    <source>
        <dbReference type="ARBA" id="ARBA00022763"/>
    </source>
</evidence>
<keyword evidence="13" id="KW-1185">Reference proteome</keyword>
<dbReference type="InterPro" id="IPR041471">
    <property type="entry name" value="UvrB_inter"/>
</dbReference>
<dbReference type="Proteomes" id="UP000638836">
    <property type="component" value="Unassembled WGS sequence"/>
</dbReference>
<dbReference type="SMART" id="SM01058">
    <property type="entry name" value="CarD_TRCF"/>
    <property type="match status" value="1"/>
</dbReference>
<reference evidence="12 13" key="1">
    <citation type="journal article" date="2020" name="Microorganisms">
        <title>New Insight into Antimicrobial Compounds from Food and Marine-Sourced Carnobacterium Species through Phenotype and Genome Analyses.</title>
        <authorList>
            <person name="Begrem S."/>
            <person name="Ivaniuk F."/>
            <person name="Gigout-Chevalier F."/>
            <person name="Kolypczuk L."/>
            <person name="Bonnetot S."/>
            <person name="Leroi F."/>
            <person name="Grovel O."/>
            <person name="Delbarre-Ladrat C."/>
            <person name="Passerini D."/>
        </authorList>
    </citation>
    <scope>NUCLEOTIDE SEQUENCE [LARGE SCALE GENOMIC DNA]</scope>
    <source>
        <strain evidence="12 13">MIP2551</strain>
    </source>
</reference>
<keyword evidence="1 9" id="KW-0963">Cytoplasm</keyword>
<keyword evidence="6 9" id="KW-0067">ATP-binding</keyword>
<sequence>MGDIKKILADAPDVKALLDQLEQEEQHQSQLITGLSGSARTLVLSTLVAEKKKPFIIVTHNLFHANQLMEDFADWVPEDRLHLFPVDEMIYAEMSVASPEARAERVATLDFLLSEKFGVVIVPLAGVRKLLPPKEIWQAAQFTIKQGGELDLTHLSQRLVDMGYTRQQLVNSPGEFSIRGGIVDVYSLTEEFPIRIDLFDTEVDSLRYFDAATQRSIQTIEKVTILPATDTLYTKEQLIAAAPRFSKAVERNLGLIQDASDKQTFMKQVTPISDAFQRGEPVDELTMFTDFIYPEKNSVLDYMSKKSIVVMDEYPRIMDTDRRLNEEEAEWVTSKLSERRILQNQIFSNNFRDQLKLLNHTILYFAVFQKGMGNTRFNHIHAFQYRNMQQFFGQMPLFKTEMDRWIKQKNTIIITVPTADRAKKVQQIFKDFEIDSKIVKPGRLELEKVQIVEGYVQSGFEMPTDKLVVITERELFNKVTKKTARRQTLSNAERLKSYSELNPGDYVVHVNHGIGKYTGMETLEINGIYQDYMSIIYKDDAKLFIPVTQLNLLQKYVSSEAKTPKVNKLGGTEWAKTKKKVATKIEDIADELIELYASREQEVGYAFSPDDAYQEEFENAFPYTETDDQLRSTAEIKHDMEQKKPMDRLLVGDVGYGKTEVAMRAVFKAVQEGKQAAFLVPTTILAQQHYETMLQRFADFPIEIGLLSRFRTKKQQTETIAGLKKGQVDIVIGTHRILSKDIEFQDLGLLIVDEEQRFGVKHKEKLKQLKAQVDVLTLTATPIPRTLHMSMLGVRDLSVIETPPANRYPVQTYVMEQNLGAIREAVEREMARGGQVFYLYNRVATIEKKVDELQQLIPDARIGYAHGQMSEGQLENTLFQFIEGEYDMLVTTTIIETGVDMPNVNTLFVENADHMGLSQLYQLRGRVGRSNRVAYAYFLYQPNKVLNEVSEKRLQAIKDFTELGSGFKIAMRDLSIRGAGNLLGSQQHGFIDSVGFDLYSEMLSEAVARKRGMDAKEEKTQVEIDLGINAYLPGTYIEDERQKIEIYKRIRELRSHEQYVELQDDLIDRFGEYADEVADLLTIGLIKMYGERALIETVKRTGEEVELIFSVIGTQSLPAEEVFRSLSEVPLRANVAVKKDRLIVTLQLKKEPTYQWLGYIQKFAQNIVDYRTKEADSSKLSEN</sequence>
<dbReference type="SUPFAM" id="SSF143517">
    <property type="entry name" value="TRCF domain-like"/>
    <property type="match status" value="1"/>
</dbReference>
<comment type="similarity">
    <text evidence="9">In the N-terminal section; belongs to the UvrB family.</text>
</comment>